<evidence type="ECO:0000313" key="8">
    <source>
        <dbReference type="EMBL" id="KAJ1918407.1"/>
    </source>
</evidence>
<dbReference type="GO" id="GO:0046872">
    <property type="term" value="F:metal ion binding"/>
    <property type="evidence" value="ECO:0007669"/>
    <property type="project" value="UniProtKB-KW"/>
</dbReference>
<keyword evidence="2" id="KW-0479">Metal-binding</keyword>
<keyword evidence="6" id="KW-0143">Chaperone</keyword>
<dbReference type="InterPro" id="IPR036163">
    <property type="entry name" value="HMA_dom_sf"/>
</dbReference>
<dbReference type="Proteomes" id="UP001150538">
    <property type="component" value="Unassembled WGS sequence"/>
</dbReference>
<comment type="similarity">
    <text evidence="7">Belongs to the ATX1 family.</text>
</comment>
<evidence type="ECO:0008006" key="10">
    <source>
        <dbReference type="Google" id="ProtNLM"/>
    </source>
</evidence>
<comment type="caution">
    <text evidence="8">The sequence shown here is derived from an EMBL/GenBank/DDBJ whole genome shotgun (WGS) entry which is preliminary data.</text>
</comment>
<organism evidence="8 9">
    <name type="scientific">Mycoemilia scoparia</name>
    <dbReference type="NCBI Taxonomy" id="417184"/>
    <lineage>
        <taxon>Eukaryota</taxon>
        <taxon>Fungi</taxon>
        <taxon>Fungi incertae sedis</taxon>
        <taxon>Zoopagomycota</taxon>
        <taxon>Kickxellomycotina</taxon>
        <taxon>Kickxellomycetes</taxon>
        <taxon>Kickxellales</taxon>
        <taxon>Kickxellaceae</taxon>
        <taxon>Mycoemilia</taxon>
    </lineage>
</organism>
<keyword evidence="5" id="KW-0406">Ion transport</keyword>
<evidence type="ECO:0000256" key="3">
    <source>
        <dbReference type="ARBA" id="ARBA00022796"/>
    </source>
</evidence>
<evidence type="ECO:0000313" key="9">
    <source>
        <dbReference type="Proteomes" id="UP001150538"/>
    </source>
</evidence>
<sequence>MSFNLTQQQITKDTKNFHFEVAMSCGGCSGAVTRALTKPDNQITKDQILVSHDSNTVLVSLPKDSKHDLESVKEIISKTGKAIVKAEEVTPEKAAEIVAANPAPAPAK</sequence>
<dbReference type="InterPro" id="IPR051881">
    <property type="entry name" value="Copper_transport_ATOX1-like"/>
</dbReference>
<gene>
    <name evidence="8" type="ORF">H4219_002633</name>
</gene>
<protein>
    <recommendedName>
        <fullName evidence="10">HMA domain-containing protein</fullName>
    </recommendedName>
</protein>
<keyword evidence="4" id="KW-0186">Copper</keyword>
<evidence type="ECO:0000256" key="7">
    <source>
        <dbReference type="ARBA" id="ARBA00038171"/>
    </source>
</evidence>
<reference evidence="8" key="1">
    <citation type="submission" date="2022-07" db="EMBL/GenBank/DDBJ databases">
        <title>Phylogenomic reconstructions and comparative analyses of Kickxellomycotina fungi.</title>
        <authorList>
            <person name="Reynolds N.K."/>
            <person name="Stajich J.E."/>
            <person name="Barry K."/>
            <person name="Grigoriev I.V."/>
            <person name="Crous P."/>
            <person name="Smith M.E."/>
        </authorList>
    </citation>
    <scope>NUCLEOTIDE SEQUENCE</scope>
    <source>
        <strain evidence="8">NBRC 100468</strain>
    </source>
</reference>
<dbReference type="CDD" id="cd00371">
    <property type="entry name" value="HMA"/>
    <property type="match status" value="1"/>
</dbReference>
<keyword evidence="1" id="KW-0813">Transport</keyword>
<dbReference type="GO" id="GO:0016531">
    <property type="term" value="F:copper chaperone activity"/>
    <property type="evidence" value="ECO:0007669"/>
    <property type="project" value="TreeGrafter"/>
</dbReference>
<evidence type="ECO:0000256" key="1">
    <source>
        <dbReference type="ARBA" id="ARBA00022448"/>
    </source>
</evidence>
<proteinExistence type="inferred from homology"/>
<dbReference type="EMBL" id="JANBPU010000046">
    <property type="protein sequence ID" value="KAJ1918407.1"/>
    <property type="molecule type" value="Genomic_DNA"/>
</dbReference>
<dbReference type="GO" id="GO:0005829">
    <property type="term" value="C:cytosol"/>
    <property type="evidence" value="ECO:0007669"/>
    <property type="project" value="TreeGrafter"/>
</dbReference>
<keyword evidence="9" id="KW-1185">Reference proteome</keyword>
<keyword evidence="3" id="KW-0187">Copper transport</keyword>
<dbReference type="InterPro" id="IPR006121">
    <property type="entry name" value="HMA_dom"/>
</dbReference>
<dbReference type="SUPFAM" id="SSF55008">
    <property type="entry name" value="HMA, heavy metal-associated domain"/>
    <property type="match status" value="1"/>
</dbReference>
<evidence type="ECO:0000256" key="4">
    <source>
        <dbReference type="ARBA" id="ARBA00023008"/>
    </source>
</evidence>
<dbReference type="Gene3D" id="3.30.70.100">
    <property type="match status" value="1"/>
</dbReference>
<evidence type="ECO:0000256" key="2">
    <source>
        <dbReference type="ARBA" id="ARBA00022723"/>
    </source>
</evidence>
<evidence type="ECO:0000256" key="5">
    <source>
        <dbReference type="ARBA" id="ARBA00023065"/>
    </source>
</evidence>
<accession>A0A9W8A2U3</accession>
<dbReference type="OrthoDB" id="689350at2759"/>
<name>A0A9W8A2U3_9FUNG</name>
<dbReference type="PANTHER" id="PTHR46365">
    <property type="entry name" value="COPPER TRANSPORT PROTEIN ATOX1"/>
    <property type="match status" value="1"/>
</dbReference>
<dbReference type="GO" id="GO:0006825">
    <property type="term" value="P:copper ion transport"/>
    <property type="evidence" value="ECO:0007669"/>
    <property type="project" value="UniProtKB-KW"/>
</dbReference>
<dbReference type="AlphaFoldDB" id="A0A9W8A2U3"/>
<dbReference type="PANTHER" id="PTHR46365:SF1">
    <property type="entry name" value="COPPER TRANSPORT PROTEIN ATOX1"/>
    <property type="match status" value="1"/>
</dbReference>
<evidence type="ECO:0000256" key="6">
    <source>
        <dbReference type="ARBA" id="ARBA00023186"/>
    </source>
</evidence>